<dbReference type="InterPro" id="IPR045864">
    <property type="entry name" value="aa-tRNA-synth_II/BPL/LPL"/>
</dbReference>
<sequence length="276" mass="30159">MGVFGKRDAHVRALQQVIEATNAFLVFGGLFSPWSGPSMKADSTQPNAGPTCTVRLLGRMDYDTAWEFQKSLAERRACLQVPDTLLFVEHPPTYTLGLGGREDNFRTPPSELARLGAVVRRVDRGGDVTFHGPGQLVGYPVISLEGRRGGVLRYLRELEEVLIVALKHWGVQAQTIRRHTGVWVGNEKIAAIGVKVTTRHITQHGFALNLSTDLRFFDHIVPCGIPEKGVTSIGRLTGYAPSLQQAAKTVAQAFGEVFHRCMAWEDASAGTDGNPS</sequence>
<comment type="similarity">
    <text evidence="5">Belongs to the LipB family.</text>
</comment>
<evidence type="ECO:0000256" key="5">
    <source>
        <dbReference type="HAMAP-Rule" id="MF_00013"/>
    </source>
</evidence>
<dbReference type="OrthoDB" id="9787061at2"/>
<dbReference type="PANTHER" id="PTHR10993:SF7">
    <property type="entry name" value="LIPOYLTRANSFERASE 2, MITOCHONDRIAL-RELATED"/>
    <property type="match status" value="1"/>
</dbReference>
<evidence type="ECO:0000256" key="1">
    <source>
        <dbReference type="ARBA" id="ARBA00004821"/>
    </source>
</evidence>
<comment type="subcellular location">
    <subcellularLocation>
        <location evidence="5">Cytoplasm</location>
    </subcellularLocation>
</comment>
<dbReference type="UniPathway" id="UPA00538">
    <property type="reaction ID" value="UER00592"/>
</dbReference>
<dbReference type="InterPro" id="IPR000544">
    <property type="entry name" value="Octanoyltransferase"/>
</dbReference>
<keyword evidence="2 5" id="KW-0808">Transferase</keyword>
<gene>
    <name evidence="5 7" type="primary">lipB</name>
    <name evidence="7" type="ORF">FDQ92_11535</name>
</gene>
<evidence type="ECO:0000256" key="3">
    <source>
        <dbReference type="ARBA" id="ARBA00023315"/>
    </source>
</evidence>
<feature type="active site" description="Acyl-thioester intermediate" evidence="5">
    <location>
        <position position="223"/>
    </location>
</feature>
<dbReference type="EMBL" id="CP040098">
    <property type="protein sequence ID" value="QCQ22750.1"/>
    <property type="molecule type" value="Genomic_DNA"/>
</dbReference>
<dbReference type="EC" id="2.3.1.181" evidence="5"/>
<dbReference type="AlphaFoldDB" id="A0A4P8L4E3"/>
<feature type="binding site" evidence="5">
    <location>
        <begin position="191"/>
        <end position="193"/>
    </location>
    <ligand>
        <name>substrate</name>
    </ligand>
</feature>
<dbReference type="Proteomes" id="UP000298602">
    <property type="component" value="Chromosome"/>
</dbReference>
<proteinExistence type="inferred from homology"/>
<dbReference type="PROSITE" id="PS51733">
    <property type="entry name" value="BPL_LPL_CATALYTIC"/>
    <property type="match status" value="1"/>
</dbReference>
<dbReference type="KEGG" id="dax:FDQ92_11535"/>
<feature type="site" description="Lowers pKa of active site Cys" evidence="5">
    <location>
        <position position="188"/>
    </location>
</feature>
<dbReference type="CDD" id="cd16444">
    <property type="entry name" value="LipB"/>
    <property type="match status" value="1"/>
</dbReference>
<evidence type="ECO:0000256" key="4">
    <source>
        <dbReference type="ARBA" id="ARBA00024732"/>
    </source>
</evidence>
<dbReference type="NCBIfam" id="NF010925">
    <property type="entry name" value="PRK14345.1"/>
    <property type="match status" value="1"/>
</dbReference>
<dbReference type="NCBIfam" id="TIGR00214">
    <property type="entry name" value="lipB"/>
    <property type="match status" value="1"/>
</dbReference>
<comment type="pathway">
    <text evidence="1 5">Protein modification; protein lipoylation via endogenous pathway; protein N(6)-(lipoyl)lysine from octanoyl-[acyl-carrier-protein]: step 1/2.</text>
</comment>
<name>A0A4P8L4E3_9BACT</name>
<dbReference type="Gene3D" id="3.30.930.10">
    <property type="entry name" value="Bira Bifunctional Protein, Domain 2"/>
    <property type="match status" value="1"/>
</dbReference>
<reference evidence="7 8" key="1">
    <citation type="submission" date="2019-05" db="EMBL/GenBank/DDBJ databases">
        <title>The Complete Genome Sequence of the n-alkane-degrading Desulfoglaeba alkanexedens ALDC reveals multiple alkylsuccinate synthase gene clusters.</title>
        <authorList>
            <person name="Callaghan A.V."/>
            <person name="Davidova I.A."/>
            <person name="Duncan K.E."/>
            <person name="Morris B."/>
            <person name="McInerney M.J."/>
        </authorList>
    </citation>
    <scope>NUCLEOTIDE SEQUENCE [LARGE SCALE GENOMIC DNA]</scope>
    <source>
        <strain evidence="7 8">ALDC</strain>
    </source>
</reference>
<dbReference type="SUPFAM" id="SSF55681">
    <property type="entry name" value="Class II aaRS and biotin synthetases"/>
    <property type="match status" value="1"/>
</dbReference>
<evidence type="ECO:0000256" key="2">
    <source>
        <dbReference type="ARBA" id="ARBA00022679"/>
    </source>
</evidence>
<organism evidence="7 8">
    <name type="scientific">Desulfoglaeba alkanexedens ALDC</name>
    <dbReference type="NCBI Taxonomy" id="980445"/>
    <lineage>
        <taxon>Bacteria</taxon>
        <taxon>Pseudomonadati</taxon>
        <taxon>Thermodesulfobacteriota</taxon>
        <taxon>Syntrophobacteria</taxon>
        <taxon>Syntrophobacterales</taxon>
        <taxon>Syntrophobacteraceae</taxon>
        <taxon>Desulfoglaeba</taxon>
    </lineage>
</organism>
<comment type="catalytic activity">
    <reaction evidence="5">
        <text>octanoyl-[ACP] + L-lysyl-[protein] = N(6)-octanoyl-L-lysyl-[protein] + holo-[ACP] + H(+)</text>
        <dbReference type="Rhea" id="RHEA:17665"/>
        <dbReference type="Rhea" id="RHEA-COMP:9636"/>
        <dbReference type="Rhea" id="RHEA-COMP:9685"/>
        <dbReference type="Rhea" id="RHEA-COMP:9752"/>
        <dbReference type="Rhea" id="RHEA-COMP:9928"/>
        <dbReference type="ChEBI" id="CHEBI:15378"/>
        <dbReference type="ChEBI" id="CHEBI:29969"/>
        <dbReference type="ChEBI" id="CHEBI:64479"/>
        <dbReference type="ChEBI" id="CHEBI:78463"/>
        <dbReference type="ChEBI" id="CHEBI:78809"/>
        <dbReference type="EC" id="2.3.1.181"/>
    </reaction>
</comment>
<keyword evidence="5" id="KW-0963">Cytoplasm</keyword>
<dbReference type="PANTHER" id="PTHR10993">
    <property type="entry name" value="OCTANOYLTRANSFERASE"/>
    <property type="match status" value="1"/>
</dbReference>
<evidence type="ECO:0000259" key="6">
    <source>
        <dbReference type="PROSITE" id="PS51733"/>
    </source>
</evidence>
<keyword evidence="8" id="KW-1185">Reference proteome</keyword>
<feature type="binding site" evidence="5">
    <location>
        <begin position="124"/>
        <end position="131"/>
    </location>
    <ligand>
        <name>substrate</name>
    </ligand>
</feature>
<dbReference type="Pfam" id="PF21948">
    <property type="entry name" value="LplA-B_cat"/>
    <property type="match status" value="1"/>
</dbReference>
<dbReference type="PROSITE" id="PS01313">
    <property type="entry name" value="LIPB"/>
    <property type="match status" value="1"/>
</dbReference>
<evidence type="ECO:0000313" key="8">
    <source>
        <dbReference type="Proteomes" id="UP000298602"/>
    </source>
</evidence>
<reference evidence="7 8" key="2">
    <citation type="submission" date="2019-05" db="EMBL/GenBank/DDBJ databases">
        <authorList>
            <person name="Suflita J.M."/>
            <person name="Marks C.R."/>
        </authorList>
    </citation>
    <scope>NUCLEOTIDE SEQUENCE [LARGE SCALE GENOMIC DNA]</scope>
    <source>
        <strain evidence="7 8">ALDC</strain>
    </source>
</reference>
<keyword evidence="3 5" id="KW-0012">Acyltransferase</keyword>
<feature type="domain" description="BPL/LPL catalytic" evidence="6">
    <location>
        <begin position="79"/>
        <end position="262"/>
    </location>
</feature>
<dbReference type="GO" id="GO:0005737">
    <property type="term" value="C:cytoplasm"/>
    <property type="evidence" value="ECO:0007669"/>
    <property type="project" value="UniProtKB-SubCell"/>
</dbReference>
<comment type="miscellaneous">
    <text evidence="5">In the reaction, the free carboxyl group of octanoic acid is attached via an amide linkage to the epsilon-amino group of a specific lysine residue of lipoyl domains of lipoate-dependent enzymes.</text>
</comment>
<accession>A0A4P8L4E3</accession>
<feature type="binding site" evidence="5">
    <location>
        <begin position="205"/>
        <end position="207"/>
    </location>
    <ligand>
        <name>substrate</name>
    </ligand>
</feature>
<dbReference type="InterPro" id="IPR004143">
    <property type="entry name" value="BPL_LPL_catalytic"/>
</dbReference>
<dbReference type="HAMAP" id="MF_00013">
    <property type="entry name" value="LipB"/>
    <property type="match status" value="1"/>
</dbReference>
<dbReference type="GO" id="GO:0033819">
    <property type="term" value="F:lipoyl(octanoyl) transferase activity"/>
    <property type="evidence" value="ECO:0007669"/>
    <property type="project" value="UniProtKB-EC"/>
</dbReference>
<evidence type="ECO:0000313" key="7">
    <source>
        <dbReference type="EMBL" id="QCQ22750.1"/>
    </source>
</evidence>
<comment type="function">
    <text evidence="4 5">Catalyzes the transfer of endogenously produced octanoic acid from octanoyl-acyl-carrier-protein onto the lipoyl domains of lipoate-dependent enzymes. Lipoyl-ACP can also act as a substrate although octanoyl-ACP is likely to be the physiological substrate.</text>
</comment>
<dbReference type="InterPro" id="IPR020605">
    <property type="entry name" value="Octanoyltransferase_CS"/>
</dbReference>
<dbReference type="GO" id="GO:0009249">
    <property type="term" value="P:protein lipoylation"/>
    <property type="evidence" value="ECO:0007669"/>
    <property type="project" value="InterPro"/>
</dbReference>
<protein>
    <recommendedName>
        <fullName evidence="5">Octanoyltransferase</fullName>
        <ecNumber evidence="5">2.3.1.181</ecNumber>
    </recommendedName>
    <alternativeName>
        <fullName evidence="5">Lipoate-protein ligase B</fullName>
    </alternativeName>
    <alternativeName>
        <fullName evidence="5">Lipoyl/octanoyl transferase</fullName>
    </alternativeName>
    <alternativeName>
        <fullName evidence="5">Octanoyl-[acyl-carrier-protein]-protein N-octanoyltransferase</fullName>
    </alternativeName>
</protein>